<dbReference type="GO" id="GO:0016459">
    <property type="term" value="C:myosin complex"/>
    <property type="evidence" value="ECO:0007669"/>
    <property type="project" value="UniProtKB-KW"/>
</dbReference>
<dbReference type="GO" id="GO:0016020">
    <property type="term" value="C:membrane"/>
    <property type="evidence" value="ECO:0007669"/>
    <property type="project" value="TreeGrafter"/>
</dbReference>
<comment type="caution">
    <text evidence="8">The sequence shown here is derived from an EMBL/GenBank/DDBJ whole genome shotgun (WGS) entry which is preliminary data.</text>
</comment>
<comment type="similarity">
    <text evidence="6">Belongs to the TRAFAC class myosin-kinesin ATPase superfamily. Myosin family.</text>
</comment>
<evidence type="ECO:0000256" key="6">
    <source>
        <dbReference type="PROSITE-ProRule" id="PRU00782"/>
    </source>
</evidence>
<dbReference type="SUPFAM" id="SSF52540">
    <property type="entry name" value="P-loop containing nucleoside triphosphate hydrolases"/>
    <property type="match status" value="1"/>
</dbReference>
<evidence type="ECO:0000256" key="3">
    <source>
        <dbReference type="ARBA" id="ARBA00023123"/>
    </source>
</evidence>
<sequence>MPSGSNCIVPLSTIPAPHPSNQFSRMAETILTISFVFSHLLFSRIIRLTLAVPIYGMEVFKPPDDLLCLHSSEDSVGIFLRFVFIAAISDFLSAAKNPNLRCSPHIYGLAEQCLRYMRETGSHQSIIISGLSGSGKTETAKHSLKYLVRESVRKRHRQTDNPGAGFENELGHILLQSNPILEAFGNAQTIRNNNSSRFGKFMTLFYSTEQVITGATVKVYLLEKPRTLFNDSTICSSFHVFRLVSSINF</sequence>
<dbReference type="GO" id="GO:0005737">
    <property type="term" value="C:cytoplasm"/>
    <property type="evidence" value="ECO:0007669"/>
    <property type="project" value="TreeGrafter"/>
</dbReference>
<dbReference type="Pfam" id="PF00063">
    <property type="entry name" value="Myosin_head"/>
    <property type="match status" value="1"/>
</dbReference>
<dbReference type="GO" id="GO:0005524">
    <property type="term" value="F:ATP binding"/>
    <property type="evidence" value="ECO:0007669"/>
    <property type="project" value="UniProtKB-UniRule"/>
</dbReference>
<dbReference type="InterPro" id="IPR027417">
    <property type="entry name" value="P-loop_NTPase"/>
</dbReference>
<dbReference type="InterPro" id="IPR001609">
    <property type="entry name" value="Myosin_head_motor_dom-like"/>
</dbReference>
<keyword evidence="2 6" id="KW-0067">ATP-binding</keyword>
<evidence type="ECO:0000256" key="5">
    <source>
        <dbReference type="ARBA" id="ARBA00023203"/>
    </source>
</evidence>
<organism evidence="8 9">
    <name type="scientific">Paragonimus westermani</name>
    <dbReference type="NCBI Taxonomy" id="34504"/>
    <lineage>
        <taxon>Eukaryota</taxon>
        <taxon>Metazoa</taxon>
        <taxon>Spiralia</taxon>
        <taxon>Lophotrochozoa</taxon>
        <taxon>Platyhelminthes</taxon>
        <taxon>Trematoda</taxon>
        <taxon>Digenea</taxon>
        <taxon>Plagiorchiida</taxon>
        <taxon>Troglotremata</taxon>
        <taxon>Troglotrematidae</taxon>
        <taxon>Paragonimus</taxon>
    </lineage>
</organism>
<dbReference type="PANTHER" id="PTHR13140">
    <property type="entry name" value="MYOSIN"/>
    <property type="match status" value="1"/>
</dbReference>
<dbReference type="PANTHER" id="PTHR13140:SF845">
    <property type="entry name" value="MYOSIN-LIKE PROTEIN"/>
    <property type="match status" value="1"/>
</dbReference>
<feature type="domain" description="Myosin motor" evidence="7">
    <location>
        <begin position="1"/>
        <end position="249"/>
    </location>
</feature>
<dbReference type="GO" id="GO:0000146">
    <property type="term" value="F:microfilament motor activity"/>
    <property type="evidence" value="ECO:0007669"/>
    <property type="project" value="TreeGrafter"/>
</dbReference>
<keyword evidence="1 6" id="KW-0547">Nucleotide-binding</keyword>
<dbReference type="Gene3D" id="3.40.850.10">
    <property type="entry name" value="Kinesin motor domain"/>
    <property type="match status" value="1"/>
</dbReference>
<keyword evidence="9" id="KW-1185">Reference proteome</keyword>
<evidence type="ECO:0000313" key="9">
    <source>
        <dbReference type="Proteomes" id="UP000324629"/>
    </source>
</evidence>
<comment type="caution">
    <text evidence="6">Lacks conserved residue(s) required for the propagation of feature annotation.</text>
</comment>
<feature type="binding site" evidence="6">
    <location>
        <begin position="130"/>
        <end position="137"/>
    </location>
    <ligand>
        <name>ATP</name>
        <dbReference type="ChEBI" id="CHEBI:30616"/>
    </ligand>
</feature>
<protein>
    <recommendedName>
        <fullName evidence="7">Myosin motor domain-containing protein</fullName>
    </recommendedName>
</protein>
<keyword evidence="3 6" id="KW-0518">Myosin</keyword>
<proteinExistence type="inferred from homology"/>
<dbReference type="AlphaFoldDB" id="A0A5J4NNC6"/>
<dbReference type="GO" id="GO:0007015">
    <property type="term" value="P:actin filament organization"/>
    <property type="evidence" value="ECO:0007669"/>
    <property type="project" value="TreeGrafter"/>
</dbReference>
<dbReference type="InterPro" id="IPR036961">
    <property type="entry name" value="Kinesin_motor_dom_sf"/>
</dbReference>
<dbReference type="Proteomes" id="UP000324629">
    <property type="component" value="Unassembled WGS sequence"/>
</dbReference>
<evidence type="ECO:0000256" key="4">
    <source>
        <dbReference type="ARBA" id="ARBA00023175"/>
    </source>
</evidence>
<name>A0A5J4NNC6_9TREM</name>
<dbReference type="PROSITE" id="PS51456">
    <property type="entry name" value="MYOSIN_MOTOR"/>
    <property type="match status" value="1"/>
</dbReference>
<gene>
    <name evidence="8" type="ORF">DEA37_0003119</name>
</gene>
<evidence type="ECO:0000256" key="1">
    <source>
        <dbReference type="ARBA" id="ARBA00022741"/>
    </source>
</evidence>
<dbReference type="GO" id="GO:0051015">
    <property type="term" value="F:actin filament binding"/>
    <property type="evidence" value="ECO:0007669"/>
    <property type="project" value="TreeGrafter"/>
</dbReference>
<evidence type="ECO:0000256" key="2">
    <source>
        <dbReference type="ARBA" id="ARBA00022840"/>
    </source>
</evidence>
<dbReference type="EMBL" id="QNGE01001676">
    <property type="protein sequence ID" value="KAA3677073.1"/>
    <property type="molecule type" value="Genomic_DNA"/>
</dbReference>
<keyword evidence="4 6" id="KW-0505">Motor protein</keyword>
<evidence type="ECO:0000313" key="8">
    <source>
        <dbReference type="EMBL" id="KAA3677073.1"/>
    </source>
</evidence>
<dbReference type="PRINTS" id="PR00193">
    <property type="entry name" value="MYOSINHEAVY"/>
</dbReference>
<reference evidence="8 9" key="1">
    <citation type="journal article" date="2019" name="Gigascience">
        <title>Whole-genome sequence of the oriental lung fluke Paragonimus westermani.</title>
        <authorList>
            <person name="Oey H."/>
            <person name="Zakrzewski M."/>
            <person name="Narain K."/>
            <person name="Devi K.R."/>
            <person name="Agatsuma T."/>
            <person name="Nawaratna S."/>
            <person name="Gobert G.N."/>
            <person name="Jones M.K."/>
            <person name="Ragan M.A."/>
            <person name="McManus D.P."/>
            <person name="Krause L."/>
        </authorList>
    </citation>
    <scope>NUCLEOTIDE SEQUENCE [LARGE SCALE GENOMIC DNA]</scope>
    <source>
        <strain evidence="8 9">IND2009</strain>
    </source>
</reference>
<evidence type="ECO:0000259" key="7">
    <source>
        <dbReference type="PROSITE" id="PS51456"/>
    </source>
</evidence>
<keyword evidence="5 6" id="KW-0009">Actin-binding</keyword>
<accession>A0A5J4NNC6</accession>